<dbReference type="CDD" id="cd17932">
    <property type="entry name" value="DEXQc_UvrD"/>
    <property type="match status" value="1"/>
</dbReference>
<evidence type="ECO:0000256" key="3">
    <source>
        <dbReference type="ARBA" id="ARBA00022806"/>
    </source>
</evidence>
<dbReference type="InterPro" id="IPR027417">
    <property type="entry name" value="P-loop_NTPase"/>
</dbReference>
<dbReference type="Gene3D" id="3.40.50.300">
    <property type="entry name" value="P-loop containing nucleotide triphosphate hydrolases"/>
    <property type="match status" value="2"/>
</dbReference>
<evidence type="ECO:0000256" key="2">
    <source>
        <dbReference type="ARBA" id="ARBA00022801"/>
    </source>
</evidence>
<dbReference type="EMBL" id="MT143841">
    <property type="protein sequence ID" value="QJB03360.1"/>
    <property type="molecule type" value="Genomic_DNA"/>
</dbReference>
<proteinExistence type="predicted"/>
<keyword evidence="3 10" id="KW-0347">Helicase</keyword>
<dbReference type="InterPro" id="IPR014017">
    <property type="entry name" value="DNA_helicase_UvrD-like_C"/>
</dbReference>
<name>A0A6M3LS31_9ZZZZ</name>
<dbReference type="EMBL" id="MT143559">
    <property type="protein sequence ID" value="QJA98177.1"/>
    <property type="molecule type" value="Genomic_DNA"/>
</dbReference>
<evidence type="ECO:0000313" key="10">
    <source>
        <dbReference type="EMBL" id="QJA98177.1"/>
    </source>
</evidence>
<evidence type="ECO:0000313" key="11">
    <source>
        <dbReference type="EMBL" id="QJB03360.1"/>
    </source>
</evidence>
<accession>A0A6M3LS31</accession>
<organism evidence="10">
    <name type="scientific">viral metagenome</name>
    <dbReference type="NCBI Taxonomy" id="1070528"/>
    <lineage>
        <taxon>unclassified sequences</taxon>
        <taxon>metagenomes</taxon>
        <taxon>organismal metagenomes</taxon>
    </lineage>
</organism>
<evidence type="ECO:0000256" key="6">
    <source>
        <dbReference type="ARBA" id="ARBA00034617"/>
    </source>
</evidence>
<comment type="catalytic activity">
    <reaction evidence="8">
        <text>ATP + H2O = ADP + phosphate + H(+)</text>
        <dbReference type="Rhea" id="RHEA:13065"/>
        <dbReference type="ChEBI" id="CHEBI:15377"/>
        <dbReference type="ChEBI" id="CHEBI:15378"/>
        <dbReference type="ChEBI" id="CHEBI:30616"/>
        <dbReference type="ChEBI" id="CHEBI:43474"/>
        <dbReference type="ChEBI" id="CHEBI:456216"/>
        <dbReference type="EC" id="5.6.2.4"/>
    </reaction>
</comment>
<evidence type="ECO:0000256" key="7">
    <source>
        <dbReference type="ARBA" id="ARBA00034808"/>
    </source>
</evidence>
<evidence type="ECO:0000259" key="9">
    <source>
        <dbReference type="PROSITE" id="PS51198"/>
    </source>
</evidence>
<keyword evidence="5" id="KW-0413">Isomerase</keyword>
<keyword evidence="1" id="KW-0547">Nucleotide-binding</keyword>
<dbReference type="AlphaFoldDB" id="A0A6M3LS31"/>
<dbReference type="GO" id="GO:0016787">
    <property type="term" value="F:hydrolase activity"/>
    <property type="evidence" value="ECO:0007669"/>
    <property type="project" value="UniProtKB-KW"/>
</dbReference>
<dbReference type="EC" id="5.6.2.4" evidence="7"/>
<protein>
    <recommendedName>
        <fullName evidence="7">DNA 3'-5' helicase</fullName>
        <ecNumber evidence="7">5.6.2.4</ecNumber>
    </recommendedName>
</protein>
<dbReference type="PROSITE" id="PS51198">
    <property type="entry name" value="UVRD_HELICASE_ATP_BIND"/>
    <property type="match status" value="1"/>
</dbReference>
<dbReference type="GO" id="GO:0003677">
    <property type="term" value="F:DNA binding"/>
    <property type="evidence" value="ECO:0007669"/>
    <property type="project" value="InterPro"/>
</dbReference>
<keyword evidence="2" id="KW-0378">Hydrolase</keyword>
<sequence>MKEELLKKIEELKELFTIRPKTTMDTGQLEAVWDKSKTTLVLAGAGTGKTTVITEKIQSLLDQGIAPDKILAITYTKKAALEMEGRVQNKNISISTIHSFCFKLLRECEGKESLADIIAKFSAGKGFDELITRAVKLLKTIQTRFEYILVDEYQDIDSDQHKLIQILAKGHNLFVVGDDDQNIYGFRGSKTKYITKFQDYYPKATTINLNHNYRVPSNIFKMADEVISKNKKRIPKEIKTMKKDGMIQNLVWLNEWKEAEGIIAEIKSLECPLEEVAVLYRHHKRAEVIKVLAQMHELPHSTDRKVKKGVSFLTCHSAKGLEFDTVFLLDNHKKSFTKKNNDEEEERRVQYVALTRAKERLYLSSTTC</sequence>
<dbReference type="InterPro" id="IPR000212">
    <property type="entry name" value="DNA_helicase_UvrD/REP"/>
</dbReference>
<keyword evidence="4" id="KW-0067">ATP-binding</keyword>
<dbReference type="InterPro" id="IPR014016">
    <property type="entry name" value="UvrD-like_ATP-bd"/>
</dbReference>
<evidence type="ECO:0000256" key="5">
    <source>
        <dbReference type="ARBA" id="ARBA00023235"/>
    </source>
</evidence>
<reference evidence="10" key="1">
    <citation type="submission" date="2020-03" db="EMBL/GenBank/DDBJ databases">
        <title>The deep terrestrial virosphere.</title>
        <authorList>
            <person name="Holmfeldt K."/>
            <person name="Nilsson E."/>
            <person name="Simone D."/>
            <person name="Lopez-Fernandez M."/>
            <person name="Wu X."/>
            <person name="de Brujin I."/>
            <person name="Lundin D."/>
            <person name="Andersson A."/>
            <person name="Bertilsson S."/>
            <person name="Dopson M."/>
        </authorList>
    </citation>
    <scope>NUCLEOTIDE SEQUENCE</scope>
    <source>
        <strain evidence="10">MM171A02173</strain>
        <strain evidence="11">MM171B00773</strain>
    </source>
</reference>
<dbReference type="GO" id="GO:0043138">
    <property type="term" value="F:3'-5' DNA helicase activity"/>
    <property type="evidence" value="ECO:0007669"/>
    <property type="project" value="UniProtKB-EC"/>
</dbReference>
<feature type="domain" description="UvrD-like helicase ATP-binding" evidence="9">
    <location>
        <begin position="22"/>
        <end position="216"/>
    </location>
</feature>
<gene>
    <name evidence="10" type="ORF">MM171A02173_0002</name>
    <name evidence="11" type="ORF">MM171B00773_0012</name>
</gene>
<dbReference type="CDD" id="cd18807">
    <property type="entry name" value="SF1_C_UvrD"/>
    <property type="match status" value="1"/>
</dbReference>
<comment type="catalytic activity">
    <reaction evidence="6">
        <text>Couples ATP hydrolysis with the unwinding of duplex DNA by translocating in the 3'-5' direction.</text>
        <dbReference type="EC" id="5.6.2.4"/>
    </reaction>
</comment>
<dbReference type="SUPFAM" id="SSF52540">
    <property type="entry name" value="P-loop containing nucleoside triphosphate hydrolases"/>
    <property type="match status" value="1"/>
</dbReference>
<dbReference type="Pfam" id="PF13361">
    <property type="entry name" value="UvrD_C"/>
    <property type="match status" value="1"/>
</dbReference>
<evidence type="ECO:0000256" key="1">
    <source>
        <dbReference type="ARBA" id="ARBA00022741"/>
    </source>
</evidence>
<dbReference type="PANTHER" id="PTHR11070">
    <property type="entry name" value="UVRD / RECB / PCRA DNA HELICASE FAMILY MEMBER"/>
    <property type="match status" value="1"/>
</dbReference>
<evidence type="ECO:0000256" key="8">
    <source>
        <dbReference type="ARBA" id="ARBA00048988"/>
    </source>
</evidence>
<dbReference type="GO" id="GO:0005524">
    <property type="term" value="F:ATP binding"/>
    <property type="evidence" value="ECO:0007669"/>
    <property type="project" value="UniProtKB-KW"/>
</dbReference>
<dbReference type="GO" id="GO:0000725">
    <property type="term" value="P:recombinational repair"/>
    <property type="evidence" value="ECO:0007669"/>
    <property type="project" value="TreeGrafter"/>
</dbReference>
<evidence type="ECO:0000256" key="4">
    <source>
        <dbReference type="ARBA" id="ARBA00022840"/>
    </source>
</evidence>
<dbReference type="Pfam" id="PF13245">
    <property type="entry name" value="AAA_19"/>
    <property type="match status" value="1"/>
</dbReference>